<dbReference type="GO" id="GO:0006952">
    <property type="term" value="P:defense response"/>
    <property type="evidence" value="ECO:0007669"/>
    <property type="project" value="UniProtKB-ARBA"/>
</dbReference>
<evidence type="ECO:0000256" key="1">
    <source>
        <dbReference type="ARBA" id="ARBA00004479"/>
    </source>
</evidence>
<dbReference type="Gene3D" id="2.60.120.200">
    <property type="match status" value="1"/>
</dbReference>
<dbReference type="InterPro" id="IPR000719">
    <property type="entry name" value="Prot_kinase_dom"/>
</dbReference>
<dbReference type="InterPro" id="IPR001220">
    <property type="entry name" value="Legume_lectin_dom"/>
</dbReference>
<evidence type="ECO:0000256" key="13">
    <source>
        <dbReference type="SAM" id="Phobius"/>
    </source>
</evidence>
<protein>
    <recommendedName>
        <fullName evidence="14">Protein kinase domain-containing protein</fullName>
    </recommendedName>
</protein>
<evidence type="ECO:0000256" key="6">
    <source>
        <dbReference type="ARBA" id="ARBA00022734"/>
    </source>
</evidence>
<keyword evidence="8 12" id="KW-0067">ATP-binding</keyword>
<reference evidence="16" key="1">
    <citation type="submission" date="2013-09" db="EMBL/GenBank/DDBJ databases">
        <title>Corchorus olitorius genome sequencing.</title>
        <authorList>
            <person name="Alam M."/>
            <person name="Haque M.S."/>
            <person name="Islam M.S."/>
            <person name="Emdad E.M."/>
            <person name="Islam M.M."/>
            <person name="Ahmed B."/>
            <person name="Halim A."/>
            <person name="Hossen Q.M.M."/>
            <person name="Hossain M.Z."/>
            <person name="Ahmed R."/>
            <person name="Khan M.M."/>
            <person name="Islam R."/>
            <person name="Rashid M.M."/>
            <person name="Khan S.A."/>
            <person name="Rahman M.S."/>
            <person name="Alam M."/>
            <person name="Yahiya A.S."/>
            <person name="Khan M.S."/>
            <person name="Azam M.S."/>
            <person name="Haque T."/>
            <person name="Lashkar M.Z.H."/>
            <person name="Akhand A.I."/>
            <person name="Morshed G."/>
            <person name="Roy S."/>
            <person name="Uddin K.S."/>
            <person name="Rabeya T."/>
            <person name="Hossain A.S."/>
            <person name="Chowdhury A."/>
            <person name="Snigdha A.R."/>
            <person name="Mortoza M.S."/>
            <person name="Matin S.A."/>
            <person name="Hoque S.M.E."/>
            <person name="Islam M.K."/>
            <person name="Roy D.K."/>
            <person name="Haider R."/>
            <person name="Moosa M.M."/>
            <person name="Elias S.M."/>
            <person name="Hasan A.M."/>
            <person name="Jahan S."/>
            <person name="Shafiuddin M."/>
            <person name="Mahmood N."/>
            <person name="Shommy N.S."/>
        </authorList>
    </citation>
    <scope>NUCLEOTIDE SEQUENCE [LARGE SCALE GENOMIC DNA]</scope>
    <source>
        <strain evidence="16">cv. O-4</strain>
    </source>
</reference>
<evidence type="ECO:0000256" key="3">
    <source>
        <dbReference type="ARBA" id="ARBA00010217"/>
    </source>
</evidence>
<dbReference type="GO" id="GO:0016020">
    <property type="term" value="C:membrane"/>
    <property type="evidence" value="ECO:0007669"/>
    <property type="project" value="UniProtKB-SubCell"/>
</dbReference>
<keyword evidence="7 12" id="KW-0547">Nucleotide-binding</keyword>
<dbReference type="STRING" id="93759.A0A1R3JLJ8"/>
<dbReference type="InterPro" id="IPR050528">
    <property type="entry name" value="L-type_Lectin-RKs"/>
</dbReference>
<dbReference type="SUPFAM" id="SSF49899">
    <property type="entry name" value="Concanavalin A-like lectins/glucanases"/>
    <property type="match status" value="1"/>
</dbReference>
<keyword evidence="6" id="KW-0430">Lectin</keyword>
<evidence type="ECO:0000313" key="16">
    <source>
        <dbReference type="Proteomes" id="UP000187203"/>
    </source>
</evidence>
<dbReference type="InterPro" id="IPR001245">
    <property type="entry name" value="Ser-Thr/Tyr_kinase_cat_dom"/>
</dbReference>
<evidence type="ECO:0000256" key="2">
    <source>
        <dbReference type="ARBA" id="ARBA00008536"/>
    </source>
</evidence>
<comment type="similarity">
    <text evidence="2">In the N-terminal section; belongs to the leguminous lectin family.</text>
</comment>
<dbReference type="Pfam" id="PF00139">
    <property type="entry name" value="Lectin_legB"/>
    <property type="match status" value="1"/>
</dbReference>
<evidence type="ECO:0000259" key="14">
    <source>
        <dbReference type="PROSITE" id="PS50011"/>
    </source>
</evidence>
<name>A0A1R3JLJ8_9ROSI</name>
<dbReference type="InterPro" id="IPR013320">
    <property type="entry name" value="ConA-like_dom_sf"/>
</dbReference>
<evidence type="ECO:0000256" key="8">
    <source>
        <dbReference type="ARBA" id="ARBA00022840"/>
    </source>
</evidence>
<evidence type="ECO:0000256" key="11">
    <source>
        <dbReference type="ARBA" id="ARBA00023170"/>
    </source>
</evidence>
<dbReference type="PROSITE" id="PS00107">
    <property type="entry name" value="PROTEIN_KINASE_ATP"/>
    <property type="match status" value="1"/>
</dbReference>
<keyword evidence="11" id="KW-0675">Receptor</keyword>
<keyword evidence="16" id="KW-1185">Reference proteome</keyword>
<comment type="subcellular location">
    <subcellularLocation>
        <location evidence="1">Membrane</location>
        <topology evidence="1">Single-pass type I membrane protein</topology>
    </subcellularLocation>
</comment>
<keyword evidence="10 13" id="KW-0472">Membrane</keyword>
<dbReference type="InterPro" id="IPR011009">
    <property type="entry name" value="Kinase-like_dom_sf"/>
</dbReference>
<feature type="binding site" evidence="12">
    <location>
        <position position="366"/>
    </location>
    <ligand>
        <name>ATP</name>
        <dbReference type="ChEBI" id="CHEBI:30616"/>
    </ligand>
</feature>
<keyword evidence="9 13" id="KW-1133">Transmembrane helix</keyword>
<dbReference type="GO" id="GO:0004672">
    <property type="term" value="F:protein kinase activity"/>
    <property type="evidence" value="ECO:0007669"/>
    <property type="project" value="InterPro"/>
</dbReference>
<comment type="similarity">
    <text evidence="3">In the C-terminal section; belongs to the protein kinase superfamily. Ser/Thr protein kinase family.</text>
</comment>
<organism evidence="15 16">
    <name type="scientific">Corchorus olitorius</name>
    <dbReference type="NCBI Taxonomy" id="93759"/>
    <lineage>
        <taxon>Eukaryota</taxon>
        <taxon>Viridiplantae</taxon>
        <taxon>Streptophyta</taxon>
        <taxon>Embryophyta</taxon>
        <taxon>Tracheophyta</taxon>
        <taxon>Spermatophyta</taxon>
        <taxon>Magnoliopsida</taxon>
        <taxon>eudicotyledons</taxon>
        <taxon>Gunneridae</taxon>
        <taxon>Pentapetalae</taxon>
        <taxon>rosids</taxon>
        <taxon>malvids</taxon>
        <taxon>Malvales</taxon>
        <taxon>Malvaceae</taxon>
        <taxon>Grewioideae</taxon>
        <taxon>Apeibeae</taxon>
        <taxon>Corchorus</taxon>
    </lineage>
</organism>
<dbReference type="CDD" id="cd06899">
    <property type="entry name" value="lectin_legume_LecRK_Arcelin_ConA"/>
    <property type="match status" value="1"/>
</dbReference>
<dbReference type="PROSITE" id="PS50011">
    <property type="entry name" value="PROTEIN_KINASE_DOM"/>
    <property type="match status" value="1"/>
</dbReference>
<feature type="transmembrane region" description="Helical" evidence="13">
    <location>
        <begin position="275"/>
        <end position="299"/>
    </location>
</feature>
<evidence type="ECO:0000256" key="10">
    <source>
        <dbReference type="ARBA" id="ARBA00023136"/>
    </source>
</evidence>
<dbReference type="GO" id="GO:0005524">
    <property type="term" value="F:ATP binding"/>
    <property type="evidence" value="ECO:0007669"/>
    <property type="project" value="UniProtKB-UniRule"/>
</dbReference>
<dbReference type="Pfam" id="PF07714">
    <property type="entry name" value="PK_Tyr_Ser-Thr"/>
    <property type="match status" value="1"/>
</dbReference>
<dbReference type="OrthoDB" id="1913956at2759"/>
<evidence type="ECO:0000256" key="12">
    <source>
        <dbReference type="PROSITE-ProRule" id="PRU10141"/>
    </source>
</evidence>
<accession>A0A1R3JLJ8</accession>
<keyword evidence="5" id="KW-0732">Signal</keyword>
<gene>
    <name evidence="15" type="ORF">COLO4_15700</name>
</gene>
<proteinExistence type="inferred from homology"/>
<dbReference type="EMBL" id="AWUE01015789">
    <property type="protein sequence ID" value="OMO95716.1"/>
    <property type="molecule type" value="Genomic_DNA"/>
</dbReference>
<comment type="caution">
    <text evidence="15">The sequence shown here is derived from an EMBL/GenBank/DDBJ whole genome shotgun (WGS) entry which is preliminary data.</text>
</comment>
<dbReference type="PANTHER" id="PTHR27007">
    <property type="match status" value="1"/>
</dbReference>
<keyword evidence="4 13" id="KW-0812">Transmembrane</keyword>
<feature type="domain" description="Protein kinase" evidence="14">
    <location>
        <begin position="336"/>
        <end position="463"/>
    </location>
</feature>
<dbReference type="FunFam" id="2.60.120.200:FF:000164">
    <property type="entry name" value="Putative L-type lectin-domain containing receptor kinase S.5"/>
    <property type="match status" value="1"/>
</dbReference>
<evidence type="ECO:0000256" key="5">
    <source>
        <dbReference type="ARBA" id="ARBA00022729"/>
    </source>
</evidence>
<sequence length="463" mass="51313">MAEMQKLTVKPYQFGPFDSSYYDTFAVIKPATISNEALQVTPDSIGNFSLTNRSGRIFFNQTFKLWNDDQDSKGTKIPQVASFNSSFLINVFRVNNSVPGEGVAFLIAPDLILPPNSSGQFLGLTNSSTDGLPSNNLVAIELDTFKQDFDPDDNHIGLNINSVHSNKTVSLSQYGIQIAPNGTKFYVVWIQYDGLNKSIQVFMAEQKEQTSPTPPKPSKPILTADLDLRQIVRQKSYLGFSASTGSNVQLNCVLRWNLTIEILPEKNKGKNWVKIGLAIGVPVLVLCFLGIAGLVYFFYKKRRARSDPNILGALKSLPGTPREFRFRDLKKATNNFDDKHKLGEGGFGVVYRGLLQKENLEIAVKKFSRDIKGKDDFLAELTIINRLRHKHLVRLLGSMAVPHVPPFKPAFIWPSMPGPGSFSITSSSMTNTADITPISSGWTPQYISRGEGEGEFSDSSSLM</sequence>
<evidence type="ECO:0000313" key="15">
    <source>
        <dbReference type="EMBL" id="OMO95716.1"/>
    </source>
</evidence>
<dbReference type="InterPro" id="IPR017441">
    <property type="entry name" value="Protein_kinase_ATP_BS"/>
</dbReference>
<dbReference type="Proteomes" id="UP000187203">
    <property type="component" value="Unassembled WGS sequence"/>
</dbReference>
<dbReference type="Gene3D" id="3.30.200.20">
    <property type="entry name" value="Phosphorylase Kinase, domain 1"/>
    <property type="match status" value="1"/>
</dbReference>
<dbReference type="GO" id="GO:0051707">
    <property type="term" value="P:response to other organism"/>
    <property type="evidence" value="ECO:0007669"/>
    <property type="project" value="UniProtKB-ARBA"/>
</dbReference>
<dbReference type="SUPFAM" id="SSF56112">
    <property type="entry name" value="Protein kinase-like (PK-like)"/>
    <property type="match status" value="1"/>
</dbReference>
<evidence type="ECO:0000256" key="9">
    <source>
        <dbReference type="ARBA" id="ARBA00022989"/>
    </source>
</evidence>
<dbReference type="AlphaFoldDB" id="A0A1R3JLJ8"/>
<evidence type="ECO:0000256" key="7">
    <source>
        <dbReference type="ARBA" id="ARBA00022741"/>
    </source>
</evidence>
<dbReference type="GO" id="GO:0030246">
    <property type="term" value="F:carbohydrate binding"/>
    <property type="evidence" value="ECO:0007669"/>
    <property type="project" value="UniProtKB-KW"/>
</dbReference>
<evidence type="ECO:0000256" key="4">
    <source>
        <dbReference type="ARBA" id="ARBA00022692"/>
    </source>
</evidence>